<feature type="chain" id="PRO_5046628463" description="DUF4124 domain-containing protein" evidence="1">
    <location>
        <begin position="21"/>
        <end position="60"/>
    </location>
</feature>
<evidence type="ECO:0000313" key="3">
    <source>
        <dbReference type="Proteomes" id="UP001264519"/>
    </source>
</evidence>
<evidence type="ECO:0000313" key="2">
    <source>
        <dbReference type="EMBL" id="MDR5865682.1"/>
    </source>
</evidence>
<protein>
    <recommendedName>
        <fullName evidence="4">DUF4124 domain-containing protein</fullName>
    </recommendedName>
</protein>
<keyword evidence="1" id="KW-0732">Signal</keyword>
<feature type="signal peptide" evidence="1">
    <location>
        <begin position="1"/>
        <end position="20"/>
    </location>
</feature>
<reference evidence="2 3" key="1">
    <citation type="submission" date="2023-04" db="EMBL/GenBank/DDBJ databases">
        <title>A long-awaited taxogenomic arrangement of the family Halomonadaceae.</title>
        <authorList>
            <person name="De La Haba R."/>
            <person name="Chuvochina M."/>
            <person name="Wittouck S."/>
            <person name="Arahal D.R."/>
            <person name="Sanchez-Porro C."/>
            <person name="Hugenholtz P."/>
            <person name="Ventosa A."/>
        </authorList>
    </citation>
    <scope>NUCLEOTIDE SEQUENCE [LARGE SCALE GENOMIC DNA]</scope>
    <source>
        <strain evidence="2 3">DSM 23530</strain>
    </source>
</reference>
<comment type="caution">
    <text evidence="2">The sequence shown here is derived from an EMBL/GenBank/DDBJ whole genome shotgun (WGS) entry which is preliminary data.</text>
</comment>
<proteinExistence type="predicted"/>
<organism evidence="2 3">
    <name type="scientific">Halomonas koreensis</name>
    <dbReference type="NCBI Taxonomy" id="245385"/>
    <lineage>
        <taxon>Bacteria</taxon>
        <taxon>Pseudomonadati</taxon>
        <taxon>Pseudomonadota</taxon>
        <taxon>Gammaproteobacteria</taxon>
        <taxon>Oceanospirillales</taxon>
        <taxon>Halomonadaceae</taxon>
        <taxon>Halomonas</taxon>
    </lineage>
</organism>
<dbReference type="PROSITE" id="PS51257">
    <property type="entry name" value="PROKAR_LIPOPROTEIN"/>
    <property type="match status" value="1"/>
</dbReference>
<keyword evidence="3" id="KW-1185">Reference proteome</keyword>
<dbReference type="RefSeq" id="WP_309651285.1">
    <property type="nucleotide sequence ID" value="NZ_JARWAK010000002.1"/>
</dbReference>
<dbReference type="Proteomes" id="UP001264519">
    <property type="component" value="Unassembled WGS sequence"/>
</dbReference>
<evidence type="ECO:0008006" key="4">
    <source>
        <dbReference type="Google" id="ProtNLM"/>
    </source>
</evidence>
<accession>A0ABU1FYC5</accession>
<dbReference type="EMBL" id="JARWAK010000002">
    <property type="protein sequence ID" value="MDR5865682.1"/>
    <property type="molecule type" value="Genomic_DNA"/>
</dbReference>
<sequence>MRLALLAALCLTLLAGCTTYRWPDGHRETVWGVPAQDDTRTRHQRRVEGIQYRGPGTLPP</sequence>
<name>A0ABU1FYC5_9GAMM</name>
<evidence type="ECO:0000256" key="1">
    <source>
        <dbReference type="SAM" id="SignalP"/>
    </source>
</evidence>
<gene>
    <name evidence="2" type="ORF">QC818_02605</name>
</gene>